<dbReference type="EMBL" id="CM042015">
    <property type="protein sequence ID" value="KAI3711237.1"/>
    <property type="molecule type" value="Genomic_DNA"/>
</dbReference>
<reference evidence="2" key="1">
    <citation type="journal article" date="2022" name="Mol. Ecol. Resour.">
        <title>The genomes of chicory, endive, great burdock and yacon provide insights into Asteraceae palaeo-polyploidization history and plant inulin production.</title>
        <authorList>
            <person name="Fan W."/>
            <person name="Wang S."/>
            <person name="Wang H."/>
            <person name="Wang A."/>
            <person name="Jiang F."/>
            <person name="Liu H."/>
            <person name="Zhao H."/>
            <person name="Xu D."/>
            <person name="Zhang Y."/>
        </authorList>
    </citation>
    <scope>NUCLEOTIDE SEQUENCE [LARGE SCALE GENOMIC DNA]</scope>
    <source>
        <strain evidence="2">cv. Punajuju</strain>
    </source>
</reference>
<gene>
    <name evidence="1" type="ORF">L2E82_41184</name>
</gene>
<sequence length="135" mass="16066">MSFLCWLLFHAFILDFSVGLTLTKYVLYIYRERWNYLISYLLGDIYFSCELYGYLEKVKRRTKWFIFKQESMLTVSKNLASQSRLVILKATAAASKPALIQRYLHIVIWHVVQESILTRLQCVCFLIELSSHIRK</sequence>
<accession>A0ACB9AN12</accession>
<proteinExistence type="predicted"/>
<dbReference type="Proteomes" id="UP001055811">
    <property type="component" value="Linkage Group LG07"/>
</dbReference>
<evidence type="ECO:0000313" key="2">
    <source>
        <dbReference type="Proteomes" id="UP001055811"/>
    </source>
</evidence>
<protein>
    <submittedName>
        <fullName evidence="1">Uncharacterized protein</fullName>
    </submittedName>
</protein>
<reference evidence="1 2" key="2">
    <citation type="journal article" date="2022" name="Mol. Ecol. Resour.">
        <title>The genomes of chicory, endive, great burdock and yacon provide insights into Asteraceae paleo-polyploidization history and plant inulin production.</title>
        <authorList>
            <person name="Fan W."/>
            <person name="Wang S."/>
            <person name="Wang H."/>
            <person name="Wang A."/>
            <person name="Jiang F."/>
            <person name="Liu H."/>
            <person name="Zhao H."/>
            <person name="Xu D."/>
            <person name="Zhang Y."/>
        </authorList>
    </citation>
    <scope>NUCLEOTIDE SEQUENCE [LARGE SCALE GENOMIC DNA]</scope>
    <source>
        <strain evidence="2">cv. Punajuju</strain>
        <tissue evidence="1">Leaves</tissue>
    </source>
</reference>
<organism evidence="1 2">
    <name type="scientific">Cichorium intybus</name>
    <name type="common">Chicory</name>
    <dbReference type="NCBI Taxonomy" id="13427"/>
    <lineage>
        <taxon>Eukaryota</taxon>
        <taxon>Viridiplantae</taxon>
        <taxon>Streptophyta</taxon>
        <taxon>Embryophyta</taxon>
        <taxon>Tracheophyta</taxon>
        <taxon>Spermatophyta</taxon>
        <taxon>Magnoliopsida</taxon>
        <taxon>eudicotyledons</taxon>
        <taxon>Gunneridae</taxon>
        <taxon>Pentapetalae</taxon>
        <taxon>asterids</taxon>
        <taxon>campanulids</taxon>
        <taxon>Asterales</taxon>
        <taxon>Asteraceae</taxon>
        <taxon>Cichorioideae</taxon>
        <taxon>Cichorieae</taxon>
        <taxon>Cichoriinae</taxon>
        <taxon>Cichorium</taxon>
    </lineage>
</organism>
<name>A0ACB9AN12_CICIN</name>
<evidence type="ECO:0000313" key="1">
    <source>
        <dbReference type="EMBL" id="KAI3711237.1"/>
    </source>
</evidence>
<comment type="caution">
    <text evidence="1">The sequence shown here is derived from an EMBL/GenBank/DDBJ whole genome shotgun (WGS) entry which is preliminary data.</text>
</comment>
<keyword evidence="2" id="KW-1185">Reference proteome</keyword>